<proteinExistence type="predicted"/>
<dbReference type="Proteomes" id="UP001497444">
    <property type="component" value="Unassembled WGS sequence"/>
</dbReference>
<comment type="caution">
    <text evidence="2">The sequence shown here is derived from an EMBL/GenBank/DDBJ whole genome shotgun (WGS) entry which is preliminary data.</text>
</comment>
<gene>
    <name evidence="2" type="ORF">CSSPJE1EN1_LOCUS28470</name>
</gene>
<dbReference type="InterPro" id="IPR017927">
    <property type="entry name" value="FAD-bd_FR_type"/>
</dbReference>
<dbReference type="Gene3D" id="2.40.30.10">
    <property type="entry name" value="Translation factors"/>
    <property type="match status" value="1"/>
</dbReference>
<evidence type="ECO:0000313" key="3">
    <source>
        <dbReference type="Proteomes" id="UP001497444"/>
    </source>
</evidence>
<dbReference type="InterPro" id="IPR017938">
    <property type="entry name" value="Riboflavin_synthase-like_b-brl"/>
</dbReference>
<dbReference type="PROSITE" id="PS51384">
    <property type="entry name" value="FAD_FR"/>
    <property type="match status" value="1"/>
</dbReference>
<dbReference type="Pfam" id="PF00970">
    <property type="entry name" value="FAD_binding_6"/>
    <property type="match status" value="1"/>
</dbReference>
<reference evidence="2" key="1">
    <citation type="submission" date="2024-02" db="EMBL/GenBank/DDBJ databases">
        <authorList>
            <consortium name="ELIXIR-Norway"/>
            <consortium name="Elixir Norway"/>
        </authorList>
    </citation>
    <scope>NUCLEOTIDE SEQUENCE</scope>
</reference>
<name>A0ABP0VHW1_9BRYO</name>
<organism evidence="2 3">
    <name type="scientific">Sphagnum jensenii</name>
    <dbReference type="NCBI Taxonomy" id="128206"/>
    <lineage>
        <taxon>Eukaryota</taxon>
        <taxon>Viridiplantae</taxon>
        <taxon>Streptophyta</taxon>
        <taxon>Embryophyta</taxon>
        <taxon>Bryophyta</taxon>
        <taxon>Sphagnophytina</taxon>
        <taxon>Sphagnopsida</taxon>
        <taxon>Sphagnales</taxon>
        <taxon>Sphagnaceae</taxon>
        <taxon>Sphagnum</taxon>
    </lineage>
</organism>
<dbReference type="InterPro" id="IPR008333">
    <property type="entry name" value="Cbr1-like_FAD-bd_dom"/>
</dbReference>
<dbReference type="Pfam" id="PF04773">
    <property type="entry name" value="FecR"/>
    <property type="match status" value="1"/>
</dbReference>
<dbReference type="PANTHER" id="PTHR47354:SF5">
    <property type="entry name" value="PROTEIN RFBI"/>
    <property type="match status" value="1"/>
</dbReference>
<evidence type="ECO:0000313" key="2">
    <source>
        <dbReference type="EMBL" id="CAK9253092.1"/>
    </source>
</evidence>
<accession>A0ABP0VHW1</accession>
<sequence length="504" mass="56032">MIKKDEPVFQNDTIITGSEGSVTLKLNDGGVIELGPQTMVKLQIESSFNLTGISRTTHIDVVSGQVSGKAAPTGKSKVVIETTTESVDLDEQEISSKKIVKASNANPIIAAPRKSSTIIGKVAPQSAPEKFVEKSARPLVMSKKSTAAEKVVHFAWTQRSTLKTEDTDFEIRVGLQVWKLNAANQHDGHALFTKIFNTHLGERVRQDWNFKDPGEYEWRLTELKPEEKDVPANKKTGKSNHSTFKVVRMILPPEPVNPPNHAQIARADFLKWKGRILITWEMTQASQIYQLEISSTPDFKDFVLQKTMRDNFFLFKPQQNITTYWWRIVDITSGARGQSSSTWQFSTTAVGLFPAKNPRNLCEKAKMAAIELRCSVKSFKMLTPTVYELTFDSEPGFEFEAGQFISCVIPGAGPKGRDLRRAYSIASAPEVRPVELCVKLVDGGPGSTYLGKLRPGDSFKGFAPYGDFTYQGKDVPTGTQKTRRIYFNRNGHCSLSCNGDVGLL</sequence>
<protein>
    <recommendedName>
        <fullName evidence="1">FAD-binding FR-type domain-containing protein</fullName>
    </recommendedName>
</protein>
<dbReference type="EMBL" id="CAXAQS010000776">
    <property type="protein sequence ID" value="CAK9253092.1"/>
    <property type="molecule type" value="Genomic_DNA"/>
</dbReference>
<dbReference type="SUPFAM" id="SSF63380">
    <property type="entry name" value="Riboflavin synthase domain-like"/>
    <property type="match status" value="1"/>
</dbReference>
<feature type="domain" description="FAD-binding FR-type" evidence="1">
    <location>
        <begin position="369"/>
        <end position="471"/>
    </location>
</feature>
<dbReference type="InterPro" id="IPR013783">
    <property type="entry name" value="Ig-like_fold"/>
</dbReference>
<dbReference type="CDD" id="cd00322">
    <property type="entry name" value="FNR_like"/>
    <property type="match status" value="1"/>
</dbReference>
<dbReference type="PANTHER" id="PTHR47354">
    <property type="entry name" value="NADH OXIDOREDUCTASE HCR"/>
    <property type="match status" value="1"/>
</dbReference>
<keyword evidence="3" id="KW-1185">Reference proteome</keyword>
<dbReference type="InterPro" id="IPR050415">
    <property type="entry name" value="MRET"/>
</dbReference>
<dbReference type="InterPro" id="IPR006860">
    <property type="entry name" value="FecR"/>
</dbReference>
<evidence type="ECO:0000259" key="1">
    <source>
        <dbReference type="PROSITE" id="PS51384"/>
    </source>
</evidence>
<dbReference type="Gene3D" id="2.60.40.10">
    <property type="entry name" value="Immunoglobulins"/>
    <property type="match status" value="1"/>
</dbReference>